<dbReference type="OrthoDB" id="2018140at2759"/>
<dbReference type="PaxDb" id="3218-PP1S79_64V6.2"/>
<keyword evidence="2 5" id="KW-0812">Transmembrane</keyword>
<feature type="chain" id="PRO_5043158101" description="V-type proton ATPase subunit S1/VOA1 transmembrane domain-containing protein" evidence="6">
    <location>
        <begin position="29"/>
        <end position="316"/>
    </location>
</feature>
<accession>A0A2K1JH67</accession>
<dbReference type="PANTHER" id="PTHR35285:SF1">
    <property type="entry name" value="2-C-METHYL-D-ERYTHRITOL 4-PHOSPHATE CYTIDYLYLTRANSFERASE"/>
    <property type="match status" value="1"/>
</dbReference>
<reference evidence="8 10" key="2">
    <citation type="journal article" date="2018" name="Plant J.">
        <title>The Physcomitrella patens chromosome-scale assembly reveals moss genome structure and evolution.</title>
        <authorList>
            <person name="Lang D."/>
            <person name="Ullrich K.K."/>
            <person name="Murat F."/>
            <person name="Fuchs J."/>
            <person name="Jenkins J."/>
            <person name="Haas F.B."/>
            <person name="Piednoel M."/>
            <person name="Gundlach H."/>
            <person name="Van Bel M."/>
            <person name="Meyberg R."/>
            <person name="Vives C."/>
            <person name="Morata J."/>
            <person name="Symeonidi A."/>
            <person name="Hiss M."/>
            <person name="Muchero W."/>
            <person name="Kamisugi Y."/>
            <person name="Saleh O."/>
            <person name="Blanc G."/>
            <person name="Decker E.L."/>
            <person name="van Gessel N."/>
            <person name="Grimwood J."/>
            <person name="Hayes R.D."/>
            <person name="Graham S.W."/>
            <person name="Gunter L.E."/>
            <person name="McDaniel S.F."/>
            <person name="Hoernstein S.N.W."/>
            <person name="Larsson A."/>
            <person name="Li F.W."/>
            <person name="Perroud P.F."/>
            <person name="Phillips J."/>
            <person name="Ranjan P."/>
            <person name="Rokshar D.S."/>
            <person name="Rothfels C.J."/>
            <person name="Schneider L."/>
            <person name="Shu S."/>
            <person name="Stevenson D.W."/>
            <person name="Thummler F."/>
            <person name="Tillich M."/>
            <person name="Villarreal Aguilar J.C."/>
            <person name="Widiez T."/>
            <person name="Wong G.K."/>
            <person name="Wymore A."/>
            <person name="Zhang Y."/>
            <person name="Zimmer A.D."/>
            <person name="Quatrano R.S."/>
            <person name="Mayer K.F.X."/>
            <person name="Goodstein D."/>
            <person name="Casacuberta J.M."/>
            <person name="Vandepoele K."/>
            <person name="Reski R."/>
            <person name="Cuming A.C."/>
            <person name="Tuskan G.A."/>
            <person name="Maumus F."/>
            <person name="Salse J."/>
            <person name="Schmutz J."/>
            <person name="Rensing S.A."/>
        </authorList>
    </citation>
    <scope>NUCLEOTIDE SEQUENCE [LARGE SCALE GENOMIC DNA]</scope>
    <source>
        <strain evidence="9 10">cv. Gransden 2004</strain>
    </source>
</reference>
<dbReference type="OMA" id="NGFGDNH"/>
<dbReference type="AlphaFoldDB" id="A0A2K1JH67"/>
<organism evidence="8">
    <name type="scientific">Physcomitrium patens</name>
    <name type="common">Spreading-leaved earth moss</name>
    <name type="synonym">Physcomitrella patens</name>
    <dbReference type="NCBI Taxonomy" id="3218"/>
    <lineage>
        <taxon>Eukaryota</taxon>
        <taxon>Viridiplantae</taxon>
        <taxon>Streptophyta</taxon>
        <taxon>Embryophyta</taxon>
        <taxon>Bryophyta</taxon>
        <taxon>Bryophytina</taxon>
        <taxon>Bryopsida</taxon>
        <taxon>Funariidae</taxon>
        <taxon>Funariales</taxon>
        <taxon>Funariaceae</taxon>
        <taxon>Physcomitrium</taxon>
    </lineage>
</organism>
<dbReference type="GeneID" id="112291915"/>
<dbReference type="InterPro" id="IPR046756">
    <property type="entry name" value="VAS1/VOA1_TM"/>
</dbReference>
<dbReference type="STRING" id="3218.A0A2K1JH67"/>
<dbReference type="PANTHER" id="PTHR35285">
    <property type="entry name" value="2-C-METHYL-D-ERYTHRITOL 4-PHOSPHATE CYTIDYLYLTRANSFERASE"/>
    <property type="match status" value="1"/>
</dbReference>
<keyword evidence="10" id="KW-1185">Reference proteome</keyword>
<keyword evidence="4 5" id="KW-0472">Membrane</keyword>
<dbReference type="GO" id="GO:0016020">
    <property type="term" value="C:membrane"/>
    <property type="evidence" value="ECO:0007669"/>
    <property type="project" value="UniProtKB-SubCell"/>
</dbReference>
<comment type="subcellular location">
    <subcellularLocation>
        <location evidence="1">Membrane</location>
        <topology evidence="1">Single-pass membrane protein</topology>
    </subcellularLocation>
</comment>
<evidence type="ECO:0000313" key="10">
    <source>
        <dbReference type="Proteomes" id="UP000006727"/>
    </source>
</evidence>
<dbReference type="Gramene" id="Pp3c14_9560V3.1">
    <property type="protein sequence ID" value="Pp3c14_9560V3.1"/>
    <property type="gene ID" value="Pp3c14_9560"/>
</dbReference>
<keyword evidence="6" id="KW-0732">Signal</keyword>
<keyword evidence="3 5" id="KW-1133">Transmembrane helix</keyword>
<dbReference type="EnsemblPlants" id="Pp3c14_9560V3.3">
    <property type="protein sequence ID" value="Pp3c14_9560V3.3"/>
    <property type="gene ID" value="Pp3c14_9560"/>
</dbReference>
<feature type="signal peptide" evidence="6">
    <location>
        <begin position="1"/>
        <end position="28"/>
    </location>
</feature>
<dbReference type="Proteomes" id="UP000006727">
    <property type="component" value="Chromosome 14"/>
</dbReference>
<evidence type="ECO:0000256" key="2">
    <source>
        <dbReference type="ARBA" id="ARBA00022692"/>
    </source>
</evidence>
<feature type="domain" description="V-type proton ATPase subunit S1/VOA1 transmembrane" evidence="7">
    <location>
        <begin position="280"/>
        <end position="311"/>
    </location>
</feature>
<evidence type="ECO:0000256" key="6">
    <source>
        <dbReference type="SAM" id="SignalP"/>
    </source>
</evidence>
<evidence type="ECO:0000256" key="1">
    <source>
        <dbReference type="ARBA" id="ARBA00004167"/>
    </source>
</evidence>
<protein>
    <recommendedName>
        <fullName evidence="7">V-type proton ATPase subunit S1/VOA1 transmembrane domain-containing protein</fullName>
    </recommendedName>
</protein>
<dbReference type="Pfam" id="PF20520">
    <property type="entry name" value="Ac45-VOA1_TM"/>
    <property type="match status" value="1"/>
</dbReference>
<evidence type="ECO:0000259" key="7">
    <source>
        <dbReference type="Pfam" id="PF20520"/>
    </source>
</evidence>
<sequence length="316" mass="34029">MGKQCNAMEVRVVGFVLVALIAVQLVAAEVVTPAFVWSDLRCFGKEDRSVKYKSQTPESLVSNIFQDLRRCTSTQGIDGEEAAPEMIVAFIGEELQSEDISRGQPSGVLKTLQGSVADARYSMAIPYVTVASGSLSVAESLLRNVPSELGTTVAIDEVAVSGSCSIGEHDVKRLTGVPAVQEWIVGRKLPRADKKTDLLVICYSPLLDWSVADKSLSEGEVLEKVLSSLKSSGTSNVVLYSSDPKASNEKHHGILERHLFESTGNATTDCDALCRSRAVILEGIFVAFTLITILVSGICCMKAVKSPARFEAQKEQ</sequence>
<reference evidence="9" key="3">
    <citation type="submission" date="2020-12" db="UniProtKB">
        <authorList>
            <consortium name="EnsemblPlants"/>
        </authorList>
    </citation>
    <scope>IDENTIFICATION</scope>
</reference>
<evidence type="ECO:0000256" key="3">
    <source>
        <dbReference type="ARBA" id="ARBA00022989"/>
    </source>
</evidence>
<evidence type="ECO:0000256" key="5">
    <source>
        <dbReference type="SAM" id="Phobius"/>
    </source>
</evidence>
<name>A0A2K1JH67_PHYPA</name>
<gene>
    <name evidence="9" type="primary">LOC112291915</name>
    <name evidence="8" type="ORF">PHYPA_018262</name>
</gene>
<dbReference type="Gramene" id="Pp3c14_9560V3.3">
    <property type="protein sequence ID" value="Pp3c14_9560V3.3"/>
    <property type="gene ID" value="Pp3c14_9560"/>
</dbReference>
<dbReference type="KEGG" id="ppp:112291915"/>
<evidence type="ECO:0000313" key="9">
    <source>
        <dbReference type="EnsemblPlants" id="Pp3c14_9560V3.1"/>
    </source>
</evidence>
<dbReference type="RefSeq" id="XP_024395670.1">
    <property type="nucleotide sequence ID" value="XM_024539902.2"/>
</dbReference>
<dbReference type="FunCoup" id="A0A2K1JH67">
    <property type="interactions" value="1732"/>
</dbReference>
<reference evidence="8 10" key="1">
    <citation type="journal article" date="2008" name="Science">
        <title>The Physcomitrella genome reveals evolutionary insights into the conquest of land by plants.</title>
        <authorList>
            <person name="Rensing S."/>
            <person name="Lang D."/>
            <person name="Zimmer A."/>
            <person name="Terry A."/>
            <person name="Salamov A."/>
            <person name="Shapiro H."/>
            <person name="Nishiyama T."/>
            <person name="Perroud P.-F."/>
            <person name="Lindquist E."/>
            <person name="Kamisugi Y."/>
            <person name="Tanahashi T."/>
            <person name="Sakakibara K."/>
            <person name="Fujita T."/>
            <person name="Oishi K."/>
            <person name="Shin-I T."/>
            <person name="Kuroki Y."/>
            <person name="Toyoda A."/>
            <person name="Suzuki Y."/>
            <person name="Hashimoto A."/>
            <person name="Yamaguchi K."/>
            <person name="Sugano A."/>
            <person name="Kohara Y."/>
            <person name="Fujiyama A."/>
            <person name="Anterola A."/>
            <person name="Aoki S."/>
            <person name="Ashton N."/>
            <person name="Barbazuk W.B."/>
            <person name="Barker E."/>
            <person name="Bennetzen J."/>
            <person name="Bezanilla M."/>
            <person name="Blankenship R."/>
            <person name="Cho S.H."/>
            <person name="Dutcher S."/>
            <person name="Estelle M."/>
            <person name="Fawcett J.A."/>
            <person name="Gundlach H."/>
            <person name="Hanada K."/>
            <person name="Heyl A."/>
            <person name="Hicks K.A."/>
            <person name="Hugh J."/>
            <person name="Lohr M."/>
            <person name="Mayer K."/>
            <person name="Melkozernov A."/>
            <person name="Murata T."/>
            <person name="Nelson D."/>
            <person name="Pils B."/>
            <person name="Prigge M."/>
            <person name="Reiss B."/>
            <person name="Renner T."/>
            <person name="Rombauts S."/>
            <person name="Rushton P."/>
            <person name="Sanderfoot A."/>
            <person name="Schween G."/>
            <person name="Shiu S.-H."/>
            <person name="Stueber K."/>
            <person name="Theodoulou F.L."/>
            <person name="Tu H."/>
            <person name="Van de Peer Y."/>
            <person name="Verrier P.J."/>
            <person name="Waters E."/>
            <person name="Wood A."/>
            <person name="Yang L."/>
            <person name="Cove D."/>
            <person name="Cuming A."/>
            <person name="Hasebe M."/>
            <person name="Lucas S."/>
            <person name="Mishler D.B."/>
            <person name="Reski R."/>
            <person name="Grigoriev I."/>
            <person name="Quatrano R.S."/>
            <person name="Boore J.L."/>
        </authorList>
    </citation>
    <scope>NUCLEOTIDE SEQUENCE [LARGE SCALE GENOMIC DNA]</scope>
    <source>
        <strain evidence="9 10">cv. Gransden 2004</strain>
    </source>
</reference>
<feature type="transmembrane region" description="Helical" evidence="5">
    <location>
        <begin position="284"/>
        <end position="304"/>
    </location>
</feature>
<dbReference type="EMBL" id="ABEU02000014">
    <property type="protein sequence ID" value="PNR40859.1"/>
    <property type="molecule type" value="Genomic_DNA"/>
</dbReference>
<proteinExistence type="predicted"/>
<evidence type="ECO:0000313" key="8">
    <source>
        <dbReference type="EMBL" id="PNR40859.1"/>
    </source>
</evidence>
<evidence type="ECO:0000256" key="4">
    <source>
        <dbReference type="ARBA" id="ARBA00023136"/>
    </source>
</evidence>
<dbReference type="EnsemblPlants" id="Pp3c14_9560V3.1">
    <property type="protein sequence ID" value="Pp3c14_9560V3.1"/>
    <property type="gene ID" value="Pp3c14_9560"/>
</dbReference>